<dbReference type="InterPro" id="IPR003661">
    <property type="entry name" value="HisK_dim/P_dom"/>
</dbReference>
<dbReference type="InterPro" id="IPR036890">
    <property type="entry name" value="HATPase_C_sf"/>
</dbReference>
<dbReference type="PANTHER" id="PTHR45569:SF1">
    <property type="entry name" value="SENSOR PROTEIN KDPD"/>
    <property type="match status" value="1"/>
</dbReference>
<proteinExistence type="predicted"/>
<protein>
    <submittedName>
        <fullName evidence="4">Unannotated protein</fullName>
    </submittedName>
</protein>
<reference evidence="4" key="1">
    <citation type="submission" date="2020-05" db="EMBL/GenBank/DDBJ databases">
        <authorList>
            <person name="Chiriac C."/>
            <person name="Salcher M."/>
            <person name="Ghai R."/>
            <person name="Kavagutti S V."/>
        </authorList>
    </citation>
    <scope>NUCLEOTIDE SEQUENCE</scope>
</reference>
<dbReference type="Pfam" id="PF02518">
    <property type="entry name" value="HATPase_c"/>
    <property type="match status" value="1"/>
</dbReference>
<feature type="region of interest" description="Disordered" evidence="2">
    <location>
        <begin position="248"/>
        <end position="291"/>
    </location>
</feature>
<dbReference type="GO" id="GO:0000155">
    <property type="term" value="F:phosphorelay sensor kinase activity"/>
    <property type="evidence" value="ECO:0007669"/>
    <property type="project" value="InterPro"/>
</dbReference>
<dbReference type="SUPFAM" id="SSF47384">
    <property type="entry name" value="Homodimeric domain of signal transducing histidine kinase"/>
    <property type="match status" value="1"/>
</dbReference>
<accession>A0A6J7K7S6</accession>
<dbReference type="PROSITE" id="PS50109">
    <property type="entry name" value="HIS_KIN"/>
    <property type="match status" value="1"/>
</dbReference>
<dbReference type="GO" id="GO:0005886">
    <property type="term" value="C:plasma membrane"/>
    <property type="evidence" value="ECO:0007669"/>
    <property type="project" value="TreeGrafter"/>
</dbReference>
<dbReference type="SMART" id="SM00388">
    <property type="entry name" value="HisKA"/>
    <property type="match status" value="1"/>
</dbReference>
<evidence type="ECO:0000256" key="1">
    <source>
        <dbReference type="ARBA" id="ARBA00022553"/>
    </source>
</evidence>
<dbReference type="PRINTS" id="PR00344">
    <property type="entry name" value="BCTRLSENSOR"/>
</dbReference>
<evidence type="ECO:0000259" key="3">
    <source>
        <dbReference type="PROSITE" id="PS50109"/>
    </source>
</evidence>
<feature type="compositionally biased region" description="Low complexity" evidence="2">
    <location>
        <begin position="248"/>
        <end position="269"/>
    </location>
</feature>
<evidence type="ECO:0000313" key="4">
    <source>
        <dbReference type="EMBL" id="CAB4951073.1"/>
    </source>
</evidence>
<dbReference type="Gene3D" id="1.10.287.130">
    <property type="match status" value="1"/>
</dbReference>
<sequence length="291" mass="29896">MAAAVERERLAEEAVQAAGLRRANEVATTLLRTVGHDLRTPLTQISVAAAALRSASISVGERDELASGIVEGSDRLAGLISKLLDLSRVEAGAAAPRPDDVPLDDVVRDALDAMTRTHPEVAAVRLETEDPPPRARVDPTQIARIVSNLVENALLHGRGPRDDRADVLVRVASRRGHAVVRVVDGGPGLDPAGRDELFLPFRRGGEAAGPGSGLGLAIARGLAEANGGTLRVESYPGQGTAFVLELPPATDDGAAATAPAARPATSAAPGAPPAVRATPQTSSEARRGGPA</sequence>
<feature type="domain" description="Histidine kinase" evidence="3">
    <location>
        <begin position="33"/>
        <end position="250"/>
    </location>
</feature>
<keyword evidence="1" id="KW-0597">Phosphoprotein</keyword>
<dbReference type="Pfam" id="PF00512">
    <property type="entry name" value="HisKA"/>
    <property type="match status" value="1"/>
</dbReference>
<dbReference type="SUPFAM" id="SSF55874">
    <property type="entry name" value="ATPase domain of HSP90 chaperone/DNA topoisomerase II/histidine kinase"/>
    <property type="match status" value="1"/>
</dbReference>
<organism evidence="4">
    <name type="scientific">freshwater metagenome</name>
    <dbReference type="NCBI Taxonomy" id="449393"/>
    <lineage>
        <taxon>unclassified sequences</taxon>
        <taxon>metagenomes</taxon>
        <taxon>ecological metagenomes</taxon>
    </lineage>
</organism>
<dbReference type="Gene3D" id="3.30.565.10">
    <property type="entry name" value="Histidine kinase-like ATPase, C-terminal domain"/>
    <property type="match status" value="1"/>
</dbReference>
<evidence type="ECO:0000256" key="2">
    <source>
        <dbReference type="SAM" id="MobiDB-lite"/>
    </source>
</evidence>
<gene>
    <name evidence="4" type="ORF">UFOPK3564_03486</name>
</gene>
<dbReference type="SMART" id="SM00387">
    <property type="entry name" value="HATPase_c"/>
    <property type="match status" value="1"/>
</dbReference>
<dbReference type="InterPro" id="IPR005467">
    <property type="entry name" value="His_kinase_dom"/>
</dbReference>
<dbReference type="CDD" id="cd00075">
    <property type="entry name" value="HATPase"/>
    <property type="match status" value="1"/>
</dbReference>
<dbReference type="PANTHER" id="PTHR45569">
    <property type="entry name" value="SENSOR PROTEIN KDPD"/>
    <property type="match status" value="1"/>
</dbReference>
<dbReference type="InterPro" id="IPR004358">
    <property type="entry name" value="Sig_transdc_His_kin-like_C"/>
</dbReference>
<dbReference type="InterPro" id="IPR036097">
    <property type="entry name" value="HisK_dim/P_sf"/>
</dbReference>
<name>A0A6J7K7S6_9ZZZZ</name>
<dbReference type="CDD" id="cd00082">
    <property type="entry name" value="HisKA"/>
    <property type="match status" value="1"/>
</dbReference>
<dbReference type="InterPro" id="IPR003594">
    <property type="entry name" value="HATPase_dom"/>
</dbReference>
<dbReference type="InterPro" id="IPR052023">
    <property type="entry name" value="Histidine_kinase_KdpD"/>
</dbReference>
<dbReference type="EMBL" id="CAFBMK010000342">
    <property type="protein sequence ID" value="CAB4951073.1"/>
    <property type="molecule type" value="Genomic_DNA"/>
</dbReference>
<dbReference type="AlphaFoldDB" id="A0A6J7K7S6"/>